<name>X1CD25_9ZZZZ</name>
<organism evidence="1">
    <name type="scientific">marine sediment metagenome</name>
    <dbReference type="NCBI Taxonomy" id="412755"/>
    <lineage>
        <taxon>unclassified sequences</taxon>
        <taxon>metagenomes</taxon>
        <taxon>ecological metagenomes</taxon>
    </lineage>
</organism>
<evidence type="ECO:0000313" key="1">
    <source>
        <dbReference type="EMBL" id="GAH05467.1"/>
    </source>
</evidence>
<accession>X1CD25</accession>
<comment type="caution">
    <text evidence="1">The sequence shown here is derived from an EMBL/GenBank/DDBJ whole genome shotgun (WGS) entry which is preliminary data.</text>
</comment>
<feature type="non-terminal residue" evidence="1">
    <location>
        <position position="96"/>
    </location>
</feature>
<dbReference type="AlphaFoldDB" id="X1CD25"/>
<dbReference type="EMBL" id="BART01038379">
    <property type="protein sequence ID" value="GAH05467.1"/>
    <property type="molecule type" value="Genomic_DNA"/>
</dbReference>
<reference evidence="1" key="1">
    <citation type="journal article" date="2014" name="Front. Microbiol.">
        <title>High frequency of phylogenetically diverse reductive dehalogenase-homologous genes in deep subseafloor sedimentary metagenomes.</title>
        <authorList>
            <person name="Kawai M."/>
            <person name="Futagami T."/>
            <person name="Toyoda A."/>
            <person name="Takaki Y."/>
            <person name="Nishi S."/>
            <person name="Hori S."/>
            <person name="Arai W."/>
            <person name="Tsubouchi T."/>
            <person name="Morono Y."/>
            <person name="Uchiyama I."/>
            <person name="Ito T."/>
            <person name="Fujiyama A."/>
            <person name="Inagaki F."/>
            <person name="Takami H."/>
        </authorList>
    </citation>
    <scope>NUCLEOTIDE SEQUENCE</scope>
    <source>
        <strain evidence="1">Expedition CK06-06</strain>
    </source>
</reference>
<gene>
    <name evidence="1" type="ORF">S01H4_63687</name>
</gene>
<proteinExistence type="predicted"/>
<protein>
    <submittedName>
        <fullName evidence="1">Uncharacterized protein</fullName>
    </submittedName>
</protein>
<sequence length="96" mass="10923">MITNYDVNWIKVSVDEMKNRRAVCKIEQVCSGTQELDDGDKLMVSDVDVIFLDNPFTVFTGSYDLGVTSRGYPYYFDINAGVFFLYVSPKIRSLMG</sequence>